<dbReference type="InterPro" id="IPR013783">
    <property type="entry name" value="Ig-like_fold"/>
</dbReference>
<feature type="compositionally biased region" description="Polar residues" evidence="2">
    <location>
        <begin position="260"/>
        <end position="271"/>
    </location>
</feature>
<dbReference type="InterPro" id="IPR035986">
    <property type="entry name" value="PKD_dom_sf"/>
</dbReference>
<evidence type="ECO:0000313" key="5">
    <source>
        <dbReference type="EMBL" id="QCD64448.1"/>
    </source>
</evidence>
<dbReference type="CDD" id="cd00146">
    <property type="entry name" value="PKD"/>
    <property type="match status" value="2"/>
</dbReference>
<dbReference type="PROSITE" id="PS50093">
    <property type="entry name" value="PKD"/>
    <property type="match status" value="2"/>
</dbReference>
<dbReference type="SMART" id="SM00495">
    <property type="entry name" value="ChtBD3"/>
    <property type="match status" value="2"/>
</dbReference>
<dbReference type="PROSITE" id="PS51910">
    <property type="entry name" value="GH18_2"/>
    <property type="match status" value="1"/>
</dbReference>
<dbReference type="GO" id="GO:0030246">
    <property type="term" value="F:carbohydrate binding"/>
    <property type="evidence" value="ECO:0007669"/>
    <property type="project" value="InterPro"/>
</dbReference>
<name>A0A4D6K8A2_9EURY</name>
<dbReference type="InterPro" id="IPR017853">
    <property type="entry name" value="GH"/>
</dbReference>
<dbReference type="GO" id="GO:0005975">
    <property type="term" value="P:carbohydrate metabolic process"/>
    <property type="evidence" value="ECO:0007669"/>
    <property type="project" value="InterPro"/>
</dbReference>
<evidence type="ECO:0000256" key="1">
    <source>
        <dbReference type="ARBA" id="ARBA00022801"/>
    </source>
</evidence>
<dbReference type="SUPFAM" id="SSF49299">
    <property type="entry name" value="PKD domain"/>
    <property type="match status" value="2"/>
</dbReference>
<feature type="domain" description="PKD" evidence="3">
    <location>
        <begin position="242"/>
        <end position="323"/>
    </location>
</feature>
<proteinExistence type="predicted"/>
<dbReference type="PROSITE" id="PS51318">
    <property type="entry name" value="TAT"/>
    <property type="match status" value="1"/>
</dbReference>
<keyword evidence="1" id="KW-0378">Hydrolase</keyword>
<dbReference type="SMART" id="SM00089">
    <property type="entry name" value="PKD"/>
    <property type="match status" value="2"/>
</dbReference>
<sequence>MKETRRNFLRNASALSALAIGASASASAANCSGVAEWDASATYTGGDQVTFDGSLWTAEWWTQGTEPAESEAVWTLEGACGDDGDSGDSGGVDCSGVQSWASDVAYSGGDQVTFDGSLWTAEWWTKGTEPAESEAVWTLEGTCGSDDGDENTAPTASFSADVSTPEPGDSISFDASESSDPDGSIASYEWELGDGTTATGETVSHSYESAGDYTVTLTVTDDAGGTATDSTTISVSSGNAAPDASFTVSPSNPAPDESVTFDTADSSDSDGTIESYEWDLGDGTTATGETVTHSYESAGDYTVSLTVTDDAGASDTNETVVSVGDSSGGTEGTTEFAPYNYVFTDPETTLVDHAEQAGNDSVTTAFVLSDGNGNAAWGGEADQLVGEAGLQSEFQAYQDQGGTIIISFGGAVGTMIAQDTTDIDKIKSEYQSVIDTYGVTHLDFDIESVDEAAVDRRNQALAELQSENPDLKVSYTLRCRTTGLTEHGTYVVENARDNGVDVQYVNVMTMNYGWVRPSASTVKDTANGTHEDLLSIFSDLSSDEAWSMVGITPMIGENNVGGQHRPEDAEEVVSFVEDKGIGLVSFWSLDRDNGDCPDGTVSGKCSGIEQSAYEFAGIYNQVQ</sequence>
<dbReference type="InterPro" id="IPR001223">
    <property type="entry name" value="Glyco_hydro18_cat"/>
</dbReference>
<protein>
    <submittedName>
        <fullName evidence="5">PKD domain-containing protein</fullName>
    </submittedName>
</protein>
<dbReference type="KEGG" id="halz:E5139_01880"/>
<dbReference type="AlphaFoldDB" id="A0A4D6K8A2"/>
<dbReference type="Gene3D" id="2.60.40.10">
    <property type="entry name" value="Immunoglobulins"/>
    <property type="match status" value="2"/>
</dbReference>
<dbReference type="InterPro" id="IPR052750">
    <property type="entry name" value="GH18_Chitinase"/>
</dbReference>
<dbReference type="PANTHER" id="PTHR42976:SF1">
    <property type="entry name" value="GH18 DOMAIN-CONTAINING PROTEIN-RELATED"/>
    <property type="match status" value="1"/>
</dbReference>
<feature type="region of interest" description="Disordered" evidence="2">
    <location>
        <begin position="141"/>
        <end position="188"/>
    </location>
</feature>
<accession>A0A4D6K8A2</accession>
<dbReference type="Gene3D" id="2.10.10.20">
    <property type="entry name" value="Carbohydrate-binding module superfamily 5/12"/>
    <property type="match status" value="2"/>
</dbReference>
<dbReference type="Pfam" id="PF18911">
    <property type="entry name" value="PKD_4"/>
    <property type="match status" value="2"/>
</dbReference>
<dbReference type="InterPro" id="IPR000601">
    <property type="entry name" value="PKD_dom"/>
</dbReference>
<dbReference type="Pfam" id="PF02839">
    <property type="entry name" value="CBM_5_12"/>
    <property type="match status" value="2"/>
</dbReference>
<dbReference type="InterPro" id="IPR036573">
    <property type="entry name" value="CBM_sf_5/12"/>
</dbReference>
<reference evidence="5 6" key="2">
    <citation type="submission" date="2019-04" db="EMBL/GenBank/DDBJ databases">
        <authorList>
            <person name="Yang S."/>
            <person name="Wei W."/>
        </authorList>
    </citation>
    <scope>NUCLEOTIDE SEQUENCE [LARGE SCALE GENOMIC DNA]</scope>
    <source>
        <strain evidence="6">ZP60</strain>
    </source>
</reference>
<evidence type="ECO:0000259" key="3">
    <source>
        <dbReference type="PROSITE" id="PS50093"/>
    </source>
</evidence>
<dbReference type="CDD" id="cd12215">
    <property type="entry name" value="ChiC_BD"/>
    <property type="match status" value="2"/>
</dbReference>
<dbReference type="CDD" id="cd06543">
    <property type="entry name" value="GH18_PF-ChiA-like"/>
    <property type="match status" value="1"/>
</dbReference>
<feature type="region of interest" description="Disordered" evidence="2">
    <location>
        <begin position="230"/>
        <end position="271"/>
    </location>
</feature>
<dbReference type="RefSeq" id="WP_015763868.1">
    <property type="nucleotide sequence ID" value="NZ_CP039375.1"/>
</dbReference>
<reference evidence="5 6" key="1">
    <citation type="submission" date="2019-04" db="EMBL/GenBank/DDBJ databases">
        <title>Complete genome sequence of Arthrobacter sp. ZXY-2 associated with effective atrazine degradation and salt adaptation.</title>
        <authorList>
            <person name="Zhao X."/>
        </authorList>
    </citation>
    <scope>NUCLEOTIDE SEQUENCE [LARGE SCALE GENOMIC DNA]</scope>
    <source>
        <strain evidence="6">ZP60</strain>
    </source>
</reference>
<evidence type="ECO:0000313" key="6">
    <source>
        <dbReference type="Proteomes" id="UP000297053"/>
    </source>
</evidence>
<organism evidence="5 6">
    <name type="scientific">Halomicrobium mukohataei</name>
    <dbReference type="NCBI Taxonomy" id="57705"/>
    <lineage>
        <taxon>Archaea</taxon>
        <taxon>Methanobacteriati</taxon>
        <taxon>Methanobacteriota</taxon>
        <taxon>Stenosarchaea group</taxon>
        <taxon>Halobacteria</taxon>
        <taxon>Halobacteriales</taxon>
        <taxon>Haloarculaceae</taxon>
        <taxon>Halomicrobium</taxon>
    </lineage>
</organism>
<dbReference type="EMBL" id="CP039375">
    <property type="protein sequence ID" value="QCD64448.1"/>
    <property type="molecule type" value="Genomic_DNA"/>
</dbReference>
<feature type="compositionally biased region" description="Polar residues" evidence="2">
    <location>
        <begin position="152"/>
        <end position="162"/>
    </location>
</feature>
<dbReference type="Proteomes" id="UP000297053">
    <property type="component" value="Chromosome"/>
</dbReference>
<dbReference type="Gene3D" id="3.20.20.80">
    <property type="entry name" value="Glycosidases"/>
    <property type="match status" value="1"/>
</dbReference>
<dbReference type="SUPFAM" id="SSF51055">
    <property type="entry name" value="Carbohydrate binding domain"/>
    <property type="match status" value="2"/>
</dbReference>
<evidence type="ECO:0000259" key="4">
    <source>
        <dbReference type="PROSITE" id="PS51910"/>
    </source>
</evidence>
<dbReference type="InterPro" id="IPR003610">
    <property type="entry name" value="CBM5/12"/>
</dbReference>
<feature type="domain" description="GH18" evidence="4">
    <location>
        <begin position="338"/>
        <end position="618"/>
    </location>
</feature>
<dbReference type="SUPFAM" id="SSF51445">
    <property type="entry name" value="(Trans)glycosidases"/>
    <property type="match status" value="1"/>
</dbReference>
<feature type="domain" description="PKD" evidence="3">
    <location>
        <begin position="154"/>
        <end position="240"/>
    </location>
</feature>
<dbReference type="GeneID" id="42177647"/>
<dbReference type="GO" id="GO:0004553">
    <property type="term" value="F:hydrolase activity, hydrolyzing O-glycosyl compounds"/>
    <property type="evidence" value="ECO:0007669"/>
    <property type="project" value="InterPro"/>
</dbReference>
<dbReference type="PANTHER" id="PTHR42976">
    <property type="entry name" value="BIFUNCTIONAL CHITINASE/LYSOZYME-RELATED"/>
    <property type="match status" value="1"/>
</dbReference>
<gene>
    <name evidence="5" type="ORF">E5139_01880</name>
</gene>
<dbReference type="InterPro" id="IPR006311">
    <property type="entry name" value="TAT_signal"/>
</dbReference>
<evidence type="ECO:0000256" key="2">
    <source>
        <dbReference type="SAM" id="MobiDB-lite"/>
    </source>
</evidence>
<dbReference type="GO" id="GO:0005576">
    <property type="term" value="C:extracellular region"/>
    <property type="evidence" value="ECO:0007669"/>
    <property type="project" value="InterPro"/>
</dbReference>
<dbReference type="InterPro" id="IPR022409">
    <property type="entry name" value="PKD/Chitinase_dom"/>
</dbReference>